<organism evidence="1 2">
    <name type="scientific">Monilinia laxa</name>
    <name type="common">Brown rot fungus</name>
    <name type="synonym">Sclerotinia laxa</name>
    <dbReference type="NCBI Taxonomy" id="61186"/>
    <lineage>
        <taxon>Eukaryota</taxon>
        <taxon>Fungi</taxon>
        <taxon>Dikarya</taxon>
        <taxon>Ascomycota</taxon>
        <taxon>Pezizomycotina</taxon>
        <taxon>Leotiomycetes</taxon>
        <taxon>Helotiales</taxon>
        <taxon>Sclerotiniaceae</taxon>
        <taxon>Monilinia</taxon>
    </lineage>
</organism>
<proteinExistence type="predicted"/>
<sequence>MARMRQMVTIYNKIKELWQSSAFYLEQTIFLRSEILTIDGLDIDNALCIGLQTLSNRSPKAMGSSSGNQWASEDKWTLNLMHWHGSLLNHAAPTLAVLTPLHVNKYWRDYSRFEQRNFRRFLNTVNIRKLGPLIDVNVLRSFERKDIRKGPESKGGIELRMSDILSNYAFFWRLDPSPANERRKPMWGWYTPQLWQRLPGPTGTLGRDSELVELQKKWEANNMSWWQWLVQKLPLLILLEILLSWLETILIDTFWPHAIGVDVGREPQVEAVWDSWEENGRVDYLVEMKMNGRSAFGRWCSDDIGPGAYTKVNDFHYANPGRRKGHVPIGWWDFWLVFLVGDPYGDYNEDEVFHNFIESHTVDWNLSSIENESPKEDKG</sequence>
<dbReference type="OrthoDB" id="3477795at2759"/>
<reference evidence="1 2" key="1">
    <citation type="submission" date="2019-06" db="EMBL/GenBank/DDBJ databases">
        <title>Genome Sequence of the Brown Rot Fungal Pathogen Monilinia laxa.</title>
        <authorList>
            <person name="De Miccolis Angelini R.M."/>
            <person name="Landi L."/>
            <person name="Abate D."/>
            <person name="Pollastro S."/>
            <person name="Romanazzi G."/>
            <person name="Faretra F."/>
        </authorList>
    </citation>
    <scope>NUCLEOTIDE SEQUENCE [LARGE SCALE GENOMIC DNA]</scope>
    <source>
        <strain evidence="1 2">Mlax316</strain>
    </source>
</reference>
<dbReference type="Proteomes" id="UP000326757">
    <property type="component" value="Unassembled WGS sequence"/>
</dbReference>
<comment type="caution">
    <text evidence="1">The sequence shown here is derived from an EMBL/GenBank/DDBJ whole genome shotgun (WGS) entry which is preliminary data.</text>
</comment>
<protein>
    <submittedName>
        <fullName evidence="1">Uncharacterized protein</fullName>
    </submittedName>
</protein>
<evidence type="ECO:0000313" key="2">
    <source>
        <dbReference type="Proteomes" id="UP000326757"/>
    </source>
</evidence>
<accession>A0A5N6K479</accession>
<evidence type="ECO:0000313" key="1">
    <source>
        <dbReference type="EMBL" id="KAB8297099.1"/>
    </source>
</evidence>
<keyword evidence="2" id="KW-1185">Reference proteome</keyword>
<gene>
    <name evidence="1" type="ORF">EYC80_002485</name>
</gene>
<dbReference type="AlphaFoldDB" id="A0A5N6K479"/>
<name>A0A5N6K479_MONLA</name>
<dbReference type="EMBL" id="VIGI01000008">
    <property type="protein sequence ID" value="KAB8297099.1"/>
    <property type="molecule type" value="Genomic_DNA"/>
</dbReference>